<evidence type="ECO:0000313" key="1">
    <source>
        <dbReference type="EMBL" id="CAI9944259.1"/>
    </source>
</evidence>
<accession>A0AA86U7K4</accession>
<dbReference type="Proteomes" id="UP001642409">
    <property type="component" value="Unassembled WGS sequence"/>
</dbReference>
<dbReference type="EMBL" id="CAXDID020000154">
    <property type="protein sequence ID" value="CAL6042605.1"/>
    <property type="molecule type" value="Genomic_DNA"/>
</dbReference>
<evidence type="ECO:0000313" key="3">
    <source>
        <dbReference type="Proteomes" id="UP001642409"/>
    </source>
</evidence>
<keyword evidence="3" id="KW-1185">Reference proteome</keyword>
<dbReference type="EMBL" id="CATOUU010000722">
    <property type="protein sequence ID" value="CAI9944259.1"/>
    <property type="molecule type" value="Genomic_DNA"/>
</dbReference>
<name>A0AA86U7K4_9EUKA</name>
<reference evidence="1" key="1">
    <citation type="submission" date="2023-06" db="EMBL/GenBank/DDBJ databases">
        <authorList>
            <person name="Kurt Z."/>
        </authorList>
    </citation>
    <scope>NUCLEOTIDE SEQUENCE</scope>
</reference>
<proteinExistence type="predicted"/>
<organism evidence="1">
    <name type="scientific">Hexamita inflata</name>
    <dbReference type="NCBI Taxonomy" id="28002"/>
    <lineage>
        <taxon>Eukaryota</taxon>
        <taxon>Metamonada</taxon>
        <taxon>Diplomonadida</taxon>
        <taxon>Hexamitidae</taxon>
        <taxon>Hexamitinae</taxon>
        <taxon>Hexamita</taxon>
    </lineage>
</organism>
<reference evidence="2 3" key="2">
    <citation type="submission" date="2024-07" db="EMBL/GenBank/DDBJ databases">
        <authorList>
            <person name="Akdeniz Z."/>
        </authorList>
    </citation>
    <scope>NUCLEOTIDE SEQUENCE [LARGE SCALE GENOMIC DNA]</scope>
</reference>
<dbReference type="AlphaFoldDB" id="A0AA86U7K4"/>
<comment type="caution">
    <text evidence="1">The sequence shown here is derived from an EMBL/GenBank/DDBJ whole genome shotgun (WGS) entry which is preliminary data.</text>
</comment>
<gene>
    <name evidence="1" type="ORF">HINF_LOCUS31904</name>
    <name evidence="2" type="ORF">HINF_LOCUS39672</name>
</gene>
<sequence>MEQKQWDEWCSEVSLTVNTYNDVLIMGMLQRFTSDEMYQKSEPIFNKLMRILRVNKPYKLSEITYCLQTFTCLCSNQTKTIKVTSMICINYLRIQERNITR</sequence>
<evidence type="ECO:0000313" key="2">
    <source>
        <dbReference type="EMBL" id="CAL6042605.1"/>
    </source>
</evidence>
<protein>
    <submittedName>
        <fullName evidence="2">Hypothetical_protein</fullName>
    </submittedName>
</protein>